<evidence type="ECO:0000259" key="4">
    <source>
        <dbReference type="PROSITE" id="PS01124"/>
    </source>
</evidence>
<dbReference type="Gene3D" id="1.10.10.60">
    <property type="entry name" value="Homeodomain-like"/>
    <property type="match status" value="2"/>
</dbReference>
<accession>A0A0R2FWE2</accession>
<dbReference type="PANTHER" id="PTHR43280:SF2">
    <property type="entry name" value="HTH-TYPE TRANSCRIPTIONAL REGULATOR EXSA"/>
    <property type="match status" value="1"/>
</dbReference>
<dbReference type="PATRIC" id="fig|1618.3.peg.378"/>
<dbReference type="SUPFAM" id="SSF46689">
    <property type="entry name" value="Homeodomain-like"/>
    <property type="match status" value="1"/>
</dbReference>
<protein>
    <submittedName>
        <fullName evidence="5">AraC family transcriptional regulator</fullName>
    </submittedName>
</protein>
<dbReference type="STRING" id="1618.IV36_GL000378"/>
<evidence type="ECO:0000313" key="6">
    <source>
        <dbReference type="Proteomes" id="UP000051727"/>
    </source>
</evidence>
<evidence type="ECO:0000256" key="1">
    <source>
        <dbReference type="ARBA" id="ARBA00023015"/>
    </source>
</evidence>
<dbReference type="Proteomes" id="UP000051727">
    <property type="component" value="Unassembled WGS sequence"/>
</dbReference>
<keyword evidence="2" id="KW-0238">DNA-binding</keyword>
<comment type="caution">
    <text evidence="5">The sequence shown here is derived from an EMBL/GenBank/DDBJ whole genome shotgun (WGS) entry which is preliminary data.</text>
</comment>
<evidence type="ECO:0000256" key="3">
    <source>
        <dbReference type="ARBA" id="ARBA00023163"/>
    </source>
</evidence>
<dbReference type="InterPro" id="IPR018062">
    <property type="entry name" value="HTH_AraC-typ_CS"/>
</dbReference>
<dbReference type="EMBL" id="JQAR01000012">
    <property type="protein sequence ID" value="KRN29831.1"/>
    <property type="molecule type" value="Genomic_DNA"/>
</dbReference>
<sequence length="314" mass="36388">MVNISFMKKRGFKMATIYTTKSALKIDGIVSEQLELPSITSSATNCFKVHMQMVECLATCAVTLGTTEIPLRPFDLILIQQVDQLIFKATDQPVEIRIFDEWLQIPNPLNMMLVGDNPLIHDLMNAVDSQQNQYIVFRHLETKIVHEYLNIIATIENYSPDKFLTFQRENLLGLLYTELSRKHHQKVSKTDSFFPQGPIRHAGPDAQAGAIFTYLTQHINDVTLVSAATHFGYQQNYFSRLCRKLFKQSFSNLKTTLRMEMASRMLSLSNKNIDEISNELGYKNLTSFYSHFRNERGRTPRQFREDYQQRIHHP</sequence>
<gene>
    <name evidence="5" type="ORF">IV36_GL000378</name>
</gene>
<keyword evidence="3" id="KW-0804">Transcription</keyword>
<dbReference type="PROSITE" id="PS00041">
    <property type="entry name" value="HTH_ARAC_FAMILY_1"/>
    <property type="match status" value="1"/>
</dbReference>
<feature type="domain" description="HTH araC/xylS-type" evidence="4">
    <location>
        <begin position="209"/>
        <end position="306"/>
    </location>
</feature>
<reference evidence="5 6" key="1">
    <citation type="journal article" date="2015" name="Genome Announc.">
        <title>Expanding the biotechnology potential of lactobacilli through comparative genomics of 213 strains and associated genera.</title>
        <authorList>
            <person name="Sun Z."/>
            <person name="Harris H.M."/>
            <person name="McCann A."/>
            <person name="Guo C."/>
            <person name="Argimon S."/>
            <person name="Zhang W."/>
            <person name="Yang X."/>
            <person name="Jeffery I.B."/>
            <person name="Cooney J.C."/>
            <person name="Kagawa T.F."/>
            <person name="Liu W."/>
            <person name="Song Y."/>
            <person name="Salvetti E."/>
            <person name="Wrobel A."/>
            <person name="Rasinkangas P."/>
            <person name="Parkhill J."/>
            <person name="Rea M.C."/>
            <person name="O'Sullivan O."/>
            <person name="Ritari J."/>
            <person name="Douillard F.P."/>
            <person name="Paul Ross R."/>
            <person name="Yang R."/>
            <person name="Briner A.E."/>
            <person name="Felis G.E."/>
            <person name="de Vos W.M."/>
            <person name="Barrangou R."/>
            <person name="Klaenhammer T.R."/>
            <person name="Caufield P.W."/>
            <person name="Cui Y."/>
            <person name="Zhang H."/>
            <person name="O'Toole P.W."/>
        </authorList>
    </citation>
    <scope>NUCLEOTIDE SEQUENCE [LARGE SCALE GENOMIC DNA]</scope>
    <source>
        <strain evidence="5 6">ATCC 27304</strain>
    </source>
</reference>
<dbReference type="InterPro" id="IPR009057">
    <property type="entry name" value="Homeodomain-like_sf"/>
</dbReference>
<evidence type="ECO:0000256" key="2">
    <source>
        <dbReference type="ARBA" id="ARBA00023125"/>
    </source>
</evidence>
<dbReference type="InterPro" id="IPR018060">
    <property type="entry name" value="HTH_AraC"/>
</dbReference>
<dbReference type="GO" id="GO:0043565">
    <property type="term" value="F:sequence-specific DNA binding"/>
    <property type="evidence" value="ECO:0007669"/>
    <property type="project" value="InterPro"/>
</dbReference>
<keyword evidence="1" id="KW-0805">Transcription regulation</keyword>
<dbReference type="Pfam" id="PF12833">
    <property type="entry name" value="HTH_18"/>
    <property type="match status" value="1"/>
</dbReference>
<dbReference type="PROSITE" id="PS01124">
    <property type="entry name" value="HTH_ARAC_FAMILY_2"/>
    <property type="match status" value="1"/>
</dbReference>
<dbReference type="PANTHER" id="PTHR43280">
    <property type="entry name" value="ARAC-FAMILY TRANSCRIPTIONAL REGULATOR"/>
    <property type="match status" value="1"/>
</dbReference>
<proteinExistence type="predicted"/>
<organism evidence="5 6">
    <name type="scientific">Liquorilactobacillus mali</name>
    <dbReference type="NCBI Taxonomy" id="1618"/>
    <lineage>
        <taxon>Bacteria</taxon>
        <taxon>Bacillati</taxon>
        <taxon>Bacillota</taxon>
        <taxon>Bacilli</taxon>
        <taxon>Lactobacillales</taxon>
        <taxon>Lactobacillaceae</taxon>
        <taxon>Liquorilactobacillus</taxon>
    </lineage>
</organism>
<dbReference type="GO" id="GO:0003700">
    <property type="term" value="F:DNA-binding transcription factor activity"/>
    <property type="evidence" value="ECO:0007669"/>
    <property type="project" value="InterPro"/>
</dbReference>
<dbReference type="AlphaFoldDB" id="A0A0R2FWE2"/>
<name>A0A0R2FWE2_9LACO</name>
<evidence type="ECO:0000313" key="5">
    <source>
        <dbReference type="EMBL" id="KRN29831.1"/>
    </source>
</evidence>
<dbReference type="SMART" id="SM00342">
    <property type="entry name" value="HTH_ARAC"/>
    <property type="match status" value="1"/>
</dbReference>